<feature type="domain" description="Alpha/beta hydrolase fold-3" evidence="2">
    <location>
        <begin position="91"/>
        <end position="304"/>
    </location>
</feature>
<dbReference type="Gene3D" id="3.40.50.1820">
    <property type="entry name" value="alpha/beta hydrolase"/>
    <property type="match status" value="1"/>
</dbReference>
<dbReference type="EMBL" id="JANBVO010000015">
    <property type="protein sequence ID" value="KAJ9145123.1"/>
    <property type="molecule type" value="Genomic_DNA"/>
</dbReference>
<dbReference type="InterPro" id="IPR050300">
    <property type="entry name" value="GDXG_lipolytic_enzyme"/>
</dbReference>
<accession>A0AA38VQK9</accession>
<keyword evidence="4" id="KW-1185">Reference proteome</keyword>
<evidence type="ECO:0000313" key="4">
    <source>
        <dbReference type="Proteomes" id="UP001174694"/>
    </source>
</evidence>
<dbReference type="SUPFAM" id="SSF53474">
    <property type="entry name" value="alpha/beta-Hydrolases"/>
    <property type="match status" value="1"/>
</dbReference>
<protein>
    <submittedName>
        <fullName evidence="3">Alpha/beta-hydrolase</fullName>
    </submittedName>
</protein>
<evidence type="ECO:0000256" key="1">
    <source>
        <dbReference type="ARBA" id="ARBA00022801"/>
    </source>
</evidence>
<sequence length="335" mass="36930">MADFSYLSAPSSEWTDFEKTWIPPSPPATASIREIRDLANAGTAKLFANVLGRPEAGLDIVDYNIPTTDGVTIPVRLYTPRGRSGRLPLYISFHGGGYYMGNLETEDPHCRQVVLNTGAAVLNVNYRHTPDWTFPAPVDDAWAAFQWARDSAEQHNLDPQRIYVGGVSAGGTLAITVALRALKEGITTVKGLFLATPATVHPDYFPFDLVKDGRSSFQENANAPFINAAKLRNFMNLYQPEPADPDCSPLLLSTESFSGLCPTWIHVAGLDPLRDEGLLFEKRLRDAGVKTSLYTYPGIPHAFMSLPKLPSAAVYRKRLYRDLKTATSSSESRYT</sequence>
<evidence type="ECO:0000259" key="2">
    <source>
        <dbReference type="Pfam" id="PF07859"/>
    </source>
</evidence>
<dbReference type="PANTHER" id="PTHR48081:SF8">
    <property type="entry name" value="ALPHA_BETA HYDROLASE FOLD-3 DOMAIN-CONTAINING PROTEIN-RELATED"/>
    <property type="match status" value="1"/>
</dbReference>
<dbReference type="InterPro" id="IPR013094">
    <property type="entry name" value="AB_hydrolase_3"/>
</dbReference>
<dbReference type="Pfam" id="PF07859">
    <property type="entry name" value="Abhydrolase_3"/>
    <property type="match status" value="1"/>
</dbReference>
<organism evidence="3 4">
    <name type="scientific">Pleurostoma richardsiae</name>
    <dbReference type="NCBI Taxonomy" id="41990"/>
    <lineage>
        <taxon>Eukaryota</taxon>
        <taxon>Fungi</taxon>
        <taxon>Dikarya</taxon>
        <taxon>Ascomycota</taxon>
        <taxon>Pezizomycotina</taxon>
        <taxon>Sordariomycetes</taxon>
        <taxon>Sordariomycetidae</taxon>
        <taxon>Calosphaeriales</taxon>
        <taxon>Pleurostomataceae</taxon>
        <taxon>Pleurostoma</taxon>
    </lineage>
</organism>
<reference evidence="3" key="1">
    <citation type="submission" date="2022-07" db="EMBL/GenBank/DDBJ databases">
        <title>Fungi with potential for degradation of polypropylene.</title>
        <authorList>
            <person name="Gostincar C."/>
        </authorList>
    </citation>
    <scope>NUCLEOTIDE SEQUENCE</scope>
    <source>
        <strain evidence="3">EXF-13308</strain>
    </source>
</reference>
<dbReference type="AlphaFoldDB" id="A0AA38VQK9"/>
<dbReference type="PANTHER" id="PTHR48081">
    <property type="entry name" value="AB HYDROLASE SUPERFAMILY PROTEIN C4A8.06C"/>
    <property type="match status" value="1"/>
</dbReference>
<gene>
    <name evidence="3" type="ORF">NKR23_g5562</name>
</gene>
<name>A0AA38VQK9_9PEZI</name>
<keyword evidence="1" id="KW-0378">Hydrolase</keyword>
<dbReference type="GO" id="GO:0016787">
    <property type="term" value="F:hydrolase activity"/>
    <property type="evidence" value="ECO:0007669"/>
    <property type="project" value="UniProtKB-KW"/>
</dbReference>
<comment type="caution">
    <text evidence="3">The sequence shown here is derived from an EMBL/GenBank/DDBJ whole genome shotgun (WGS) entry which is preliminary data.</text>
</comment>
<proteinExistence type="predicted"/>
<evidence type="ECO:0000313" key="3">
    <source>
        <dbReference type="EMBL" id="KAJ9145123.1"/>
    </source>
</evidence>
<dbReference type="Proteomes" id="UP001174694">
    <property type="component" value="Unassembled WGS sequence"/>
</dbReference>
<dbReference type="InterPro" id="IPR029058">
    <property type="entry name" value="AB_hydrolase_fold"/>
</dbReference>